<accession>A0AA40EJK3</accession>
<feature type="region of interest" description="Disordered" evidence="1">
    <location>
        <begin position="97"/>
        <end position="116"/>
    </location>
</feature>
<evidence type="ECO:0000256" key="1">
    <source>
        <dbReference type="SAM" id="MobiDB-lite"/>
    </source>
</evidence>
<dbReference type="Proteomes" id="UP001172155">
    <property type="component" value="Unassembled WGS sequence"/>
</dbReference>
<keyword evidence="3" id="KW-1185">Reference proteome</keyword>
<feature type="compositionally biased region" description="Polar residues" evidence="1">
    <location>
        <begin position="10"/>
        <end position="20"/>
    </location>
</feature>
<name>A0AA40EJK3_9PEZI</name>
<comment type="caution">
    <text evidence="2">The sequence shown here is derived from an EMBL/GenBank/DDBJ whole genome shotgun (WGS) entry which is preliminary data.</text>
</comment>
<evidence type="ECO:0000313" key="2">
    <source>
        <dbReference type="EMBL" id="KAK0740528.1"/>
    </source>
</evidence>
<reference evidence="2" key="1">
    <citation type="submission" date="2023-06" db="EMBL/GenBank/DDBJ databases">
        <title>Genome-scale phylogeny and comparative genomics of the fungal order Sordariales.</title>
        <authorList>
            <consortium name="Lawrence Berkeley National Laboratory"/>
            <person name="Hensen N."/>
            <person name="Bonometti L."/>
            <person name="Westerberg I."/>
            <person name="Brannstrom I.O."/>
            <person name="Guillou S."/>
            <person name="Cros-Aarteil S."/>
            <person name="Calhoun S."/>
            <person name="Haridas S."/>
            <person name="Kuo A."/>
            <person name="Mondo S."/>
            <person name="Pangilinan J."/>
            <person name="Riley R."/>
            <person name="LaButti K."/>
            <person name="Andreopoulos B."/>
            <person name="Lipzen A."/>
            <person name="Chen C."/>
            <person name="Yanf M."/>
            <person name="Daum C."/>
            <person name="Ng V."/>
            <person name="Clum A."/>
            <person name="Steindorff A."/>
            <person name="Ohm R."/>
            <person name="Martin F."/>
            <person name="Silar P."/>
            <person name="Natvig D."/>
            <person name="Lalanne C."/>
            <person name="Gautier V."/>
            <person name="Ament-velasquez S.L."/>
            <person name="Kruys A."/>
            <person name="Hutchinson M.I."/>
            <person name="Powell A.J."/>
            <person name="Barry K."/>
            <person name="Miller A.N."/>
            <person name="Grigoriev I.V."/>
            <person name="Debuchy R."/>
            <person name="Gladieux P."/>
            <person name="Thoren M.H."/>
            <person name="Johannesson H."/>
        </authorList>
    </citation>
    <scope>NUCLEOTIDE SEQUENCE</scope>
    <source>
        <strain evidence="2">SMH3187-1</strain>
    </source>
</reference>
<protein>
    <submittedName>
        <fullName evidence="2">Uncharacterized protein</fullName>
    </submittedName>
</protein>
<evidence type="ECO:0000313" key="3">
    <source>
        <dbReference type="Proteomes" id="UP001172155"/>
    </source>
</evidence>
<organism evidence="2 3">
    <name type="scientific">Schizothecium vesticola</name>
    <dbReference type="NCBI Taxonomy" id="314040"/>
    <lineage>
        <taxon>Eukaryota</taxon>
        <taxon>Fungi</taxon>
        <taxon>Dikarya</taxon>
        <taxon>Ascomycota</taxon>
        <taxon>Pezizomycotina</taxon>
        <taxon>Sordariomycetes</taxon>
        <taxon>Sordariomycetidae</taxon>
        <taxon>Sordariales</taxon>
        <taxon>Schizotheciaceae</taxon>
        <taxon>Schizothecium</taxon>
    </lineage>
</organism>
<feature type="region of interest" description="Disordered" evidence="1">
    <location>
        <begin position="1"/>
        <end position="49"/>
    </location>
</feature>
<dbReference type="EMBL" id="JAUKUD010000006">
    <property type="protein sequence ID" value="KAK0740528.1"/>
    <property type="molecule type" value="Genomic_DNA"/>
</dbReference>
<sequence length="173" mass="20070">MHRTKRQCSQRHTPSSQPQVIPQIRLENTPYPKNDHDSPPPTDLPPRPFRRYYRWNLGRIHTQEKEQQEEQTITTHTTTPAAAAATCFFSHRPAEVPPPLSASINDRQPATQPPPKLRRTCARPKMIRVFHAFHPTLCFPSFACLPPVYLRPPLRTGPREPAHHREQKRDECN</sequence>
<proteinExistence type="predicted"/>
<dbReference type="AlphaFoldDB" id="A0AA40EJK3"/>
<gene>
    <name evidence="2" type="ORF">B0T18DRAFT_210876</name>
</gene>